<dbReference type="InterPro" id="IPR003838">
    <property type="entry name" value="ABC3_permease_C"/>
</dbReference>
<gene>
    <name evidence="9" type="ORF">MUN79_02730</name>
</gene>
<dbReference type="EMBL" id="CP095046">
    <property type="protein sequence ID" value="UOQ74931.1"/>
    <property type="molecule type" value="Genomic_DNA"/>
</dbReference>
<dbReference type="GO" id="GO:0022857">
    <property type="term" value="F:transmembrane transporter activity"/>
    <property type="evidence" value="ECO:0007669"/>
    <property type="project" value="TreeGrafter"/>
</dbReference>
<dbReference type="PANTHER" id="PTHR30572:SF4">
    <property type="entry name" value="ABC TRANSPORTER PERMEASE YTRF"/>
    <property type="match status" value="1"/>
</dbReference>
<feature type="transmembrane region" description="Helical" evidence="7">
    <location>
        <begin position="176"/>
        <end position="197"/>
    </location>
</feature>
<evidence type="ECO:0000256" key="1">
    <source>
        <dbReference type="ARBA" id="ARBA00004651"/>
    </source>
</evidence>
<evidence type="ECO:0000256" key="4">
    <source>
        <dbReference type="ARBA" id="ARBA00022989"/>
    </source>
</evidence>
<keyword evidence="5 7" id="KW-0472">Membrane</keyword>
<dbReference type="RefSeq" id="WP_244678267.1">
    <property type="nucleotide sequence ID" value="NZ_CP095046.1"/>
</dbReference>
<evidence type="ECO:0000259" key="8">
    <source>
        <dbReference type="Pfam" id="PF02687"/>
    </source>
</evidence>
<dbReference type="GO" id="GO:0005886">
    <property type="term" value="C:plasma membrane"/>
    <property type="evidence" value="ECO:0007669"/>
    <property type="project" value="UniProtKB-SubCell"/>
</dbReference>
<reference evidence="9" key="1">
    <citation type="submission" date="2022-04" db="EMBL/GenBank/DDBJ databases">
        <title>Hymenobacter sp. isolated from the air.</title>
        <authorList>
            <person name="Won M."/>
            <person name="Lee C.-M."/>
            <person name="Woen H.-Y."/>
            <person name="Kwon S.-W."/>
        </authorList>
    </citation>
    <scope>NUCLEOTIDE SEQUENCE</scope>
    <source>
        <strain evidence="9">5116S-3</strain>
    </source>
</reference>
<dbReference type="Proteomes" id="UP000831796">
    <property type="component" value="Chromosome"/>
</dbReference>
<dbReference type="KEGG" id="hcu:MUN79_02730"/>
<dbReference type="InterPro" id="IPR050250">
    <property type="entry name" value="Macrolide_Exporter_MacB"/>
</dbReference>
<dbReference type="AlphaFoldDB" id="A0A8T9QET3"/>
<evidence type="ECO:0000256" key="7">
    <source>
        <dbReference type="SAM" id="Phobius"/>
    </source>
</evidence>
<dbReference type="PANTHER" id="PTHR30572">
    <property type="entry name" value="MEMBRANE COMPONENT OF TRANSPORTER-RELATED"/>
    <property type="match status" value="1"/>
</dbReference>
<evidence type="ECO:0000256" key="2">
    <source>
        <dbReference type="ARBA" id="ARBA00022475"/>
    </source>
</evidence>
<comment type="subcellular location">
    <subcellularLocation>
        <location evidence="1">Cell membrane</location>
        <topology evidence="1">Multi-pass membrane protein</topology>
    </subcellularLocation>
</comment>
<keyword evidence="3 7" id="KW-0812">Transmembrane</keyword>
<comment type="similarity">
    <text evidence="6">Belongs to the ABC-4 integral membrane protein family.</text>
</comment>
<accession>A0A8T9QET3</accession>
<protein>
    <submittedName>
        <fullName evidence="9">FtsX-like permease family protein</fullName>
    </submittedName>
</protein>
<name>A0A8T9QET3_9BACT</name>
<evidence type="ECO:0000256" key="3">
    <source>
        <dbReference type="ARBA" id="ARBA00022692"/>
    </source>
</evidence>
<feature type="transmembrane region" description="Helical" evidence="7">
    <location>
        <begin position="138"/>
        <end position="156"/>
    </location>
</feature>
<sequence length="213" mass="22904">MTTTKADLRGPALEGEYFAALLAPEGTDLETIDAEYQQVLKRVVNPNPDVKTLTAHADDLLATLTRQILGQGESESPKITAFYFIAFGLALLFMALPALNLVNINLSRIMDRSSEIGVRKAFGATSNTLVGQFLIENIFLTLLGGLLGLALAYGVLELINDAGLIPYARLTLNVRVFGWALLAAVFFGVLSGVYPAFKMSRVAPVEALKVSAN</sequence>
<dbReference type="Pfam" id="PF02687">
    <property type="entry name" value="FtsX"/>
    <property type="match status" value="1"/>
</dbReference>
<evidence type="ECO:0000313" key="9">
    <source>
        <dbReference type="EMBL" id="UOQ74931.1"/>
    </source>
</evidence>
<feature type="transmembrane region" description="Helical" evidence="7">
    <location>
        <begin position="81"/>
        <end position="102"/>
    </location>
</feature>
<evidence type="ECO:0000313" key="10">
    <source>
        <dbReference type="Proteomes" id="UP000831796"/>
    </source>
</evidence>
<keyword evidence="10" id="KW-1185">Reference proteome</keyword>
<evidence type="ECO:0000256" key="6">
    <source>
        <dbReference type="ARBA" id="ARBA00038076"/>
    </source>
</evidence>
<keyword evidence="2" id="KW-1003">Cell membrane</keyword>
<feature type="domain" description="ABC3 transporter permease C-terminal" evidence="8">
    <location>
        <begin position="89"/>
        <end position="202"/>
    </location>
</feature>
<proteinExistence type="inferred from homology"/>
<evidence type="ECO:0000256" key="5">
    <source>
        <dbReference type="ARBA" id="ARBA00023136"/>
    </source>
</evidence>
<organism evidence="9 10">
    <name type="scientific">Hymenobacter cellulosilyticus</name>
    <dbReference type="NCBI Taxonomy" id="2932248"/>
    <lineage>
        <taxon>Bacteria</taxon>
        <taxon>Pseudomonadati</taxon>
        <taxon>Bacteroidota</taxon>
        <taxon>Cytophagia</taxon>
        <taxon>Cytophagales</taxon>
        <taxon>Hymenobacteraceae</taxon>
        <taxon>Hymenobacter</taxon>
    </lineage>
</organism>
<keyword evidence="4 7" id="KW-1133">Transmembrane helix</keyword>